<gene>
    <name evidence="1" type="ORF">EJ04DRAFT_449442</name>
</gene>
<name>A0A9P4QJF3_9PLEO</name>
<dbReference type="PANTHER" id="PTHR34605:SF4">
    <property type="entry name" value="DNA ADENINE METHYLTRANSFERASE"/>
    <property type="match status" value="1"/>
</dbReference>
<dbReference type="PANTHER" id="PTHR34605">
    <property type="entry name" value="PHAGE_INTEGRASE DOMAIN-CONTAINING PROTEIN"/>
    <property type="match status" value="1"/>
</dbReference>
<comment type="caution">
    <text evidence="1">The sequence shown here is derived from an EMBL/GenBank/DDBJ whole genome shotgun (WGS) entry which is preliminary data.</text>
</comment>
<accession>A0A9P4QJF3</accession>
<evidence type="ECO:0000313" key="1">
    <source>
        <dbReference type="EMBL" id="KAF2728402.1"/>
    </source>
</evidence>
<reference evidence="1" key="1">
    <citation type="journal article" date="2020" name="Stud. Mycol.">
        <title>101 Dothideomycetes genomes: a test case for predicting lifestyles and emergence of pathogens.</title>
        <authorList>
            <person name="Haridas S."/>
            <person name="Albert R."/>
            <person name="Binder M."/>
            <person name="Bloem J."/>
            <person name="Labutti K."/>
            <person name="Salamov A."/>
            <person name="Andreopoulos B."/>
            <person name="Baker S."/>
            <person name="Barry K."/>
            <person name="Bills G."/>
            <person name="Bluhm B."/>
            <person name="Cannon C."/>
            <person name="Castanera R."/>
            <person name="Culley D."/>
            <person name="Daum C."/>
            <person name="Ezra D."/>
            <person name="Gonzalez J."/>
            <person name="Henrissat B."/>
            <person name="Kuo A."/>
            <person name="Liang C."/>
            <person name="Lipzen A."/>
            <person name="Lutzoni F."/>
            <person name="Magnuson J."/>
            <person name="Mondo S."/>
            <person name="Nolan M."/>
            <person name="Ohm R."/>
            <person name="Pangilinan J."/>
            <person name="Park H.-J."/>
            <person name="Ramirez L."/>
            <person name="Alfaro M."/>
            <person name="Sun H."/>
            <person name="Tritt A."/>
            <person name="Yoshinaga Y."/>
            <person name="Zwiers L.-H."/>
            <person name="Turgeon B."/>
            <person name="Goodwin S."/>
            <person name="Spatafora J."/>
            <person name="Crous P."/>
            <person name="Grigoriev I."/>
        </authorList>
    </citation>
    <scope>NUCLEOTIDE SEQUENCE</scope>
    <source>
        <strain evidence="1">CBS 125425</strain>
    </source>
</reference>
<keyword evidence="2" id="KW-1185">Reference proteome</keyword>
<feature type="non-terminal residue" evidence="1">
    <location>
        <position position="1"/>
    </location>
</feature>
<evidence type="ECO:0000313" key="2">
    <source>
        <dbReference type="Proteomes" id="UP000799444"/>
    </source>
</evidence>
<dbReference type="Proteomes" id="UP000799444">
    <property type="component" value="Unassembled WGS sequence"/>
</dbReference>
<dbReference type="OrthoDB" id="3941369at2759"/>
<protein>
    <submittedName>
        <fullName evidence="1">Uncharacterized protein</fullName>
    </submittedName>
</protein>
<dbReference type="EMBL" id="ML996282">
    <property type="protein sequence ID" value="KAF2728402.1"/>
    <property type="molecule type" value="Genomic_DNA"/>
</dbReference>
<dbReference type="AlphaFoldDB" id="A0A9P4QJF3"/>
<organism evidence="1 2">
    <name type="scientific">Polyplosphaeria fusca</name>
    <dbReference type="NCBI Taxonomy" id="682080"/>
    <lineage>
        <taxon>Eukaryota</taxon>
        <taxon>Fungi</taxon>
        <taxon>Dikarya</taxon>
        <taxon>Ascomycota</taxon>
        <taxon>Pezizomycotina</taxon>
        <taxon>Dothideomycetes</taxon>
        <taxon>Pleosporomycetidae</taxon>
        <taxon>Pleosporales</taxon>
        <taxon>Tetraplosphaeriaceae</taxon>
        <taxon>Polyplosphaeria</taxon>
    </lineage>
</organism>
<dbReference type="InterPro" id="IPR052925">
    <property type="entry name" value="Phage_Integrase-like_Recomb"/>
</dbReference>
<proteinExistence type="predicted"/>
<sequence length="348" mass="39162">NAREVRAVELAFNHWASSWAHSTLILYMDNTTAQAGFTDGTVAGEAMDPLRATLLAAAAYDVKLMARRLFCRFTGQTAWPATTRTLGHWVSGRAFGSSIECQAQIQSKTIESYLSALRSVCVDRGWDLEPFVLEHLKRLLTGAHRLFPPREKRKWLPISREILDKILSPKASQSEHRVDRLNLNTAFTAAFSGFLRMGEITYKTADLLYQRQFTTEKVIQHNVTFADGDAYFLLHLPRSKTDRKHEGVDILCAAAEGSQSCPASHMSALLMEDPAPSSAPLFRLHNGPFTWEKQHLSHSEIQALGRWTFDAVNAYYTRDPHRLFELQNRFVTGRALNLGISTSPTNIN</sequence>